<dbReference type="STRING" id="580332.Slit_1113"/>
<accession>D5CQW5</accession>
<sequence>MITSELDNCPPDEVREASEIARRALALFGVVGLGLGAPHSEIYSWLREENLWDELSPSELAYVSAKEPTRKQSIDATWKSEALAVLLWSLEKTEYLPAITEQCDTSIFQELLPPYANISPSEFIASAKRRPDDVLIGMADELMDYHWQVRDAQIHSKPTDLDIEIIQERHHAINWVIGYDGAPWDDVTTDT</sequence>
<dbReference type="Pfam" id="PF14094">
    <property type="entry name" value="DUF4272"/>
    <property type="match status" value="1"/>
</dbReference>
<evidence type="ECO:0000313" key="2">
    <source>
        <dbReference type="Proteomes" id="UP000001625"/>
    </source>
</evidence>
<dbReference type="HOGENOM" id="CLU_108537_0_0_4"/>
<dbReference type="InterPro" id="IPR025368">
    <property type="entry name" value="DUF4272"/>
</dbReference>
<reference evidence="1 2" key="1">
    <citation type="submission" date="2010-03" db="EMBL/GenBank/DDBJ databases">
        <title>Complete sequence of Sideroxydans lithotrophicus ES-1.</title>
        <authorList>
            <consortium name="US DOE Joint Genome Institute"/>
            <person name="Lucas S."/>
            <person name="Copeland A."/>
            <person name="Lapidus A."/>
            <person name="Cheng J.-F."/>
            <person name="Bruce D."/>
            <person name="Goodwin L."/>
            <person name="Pitluck S."/>
            <person name="Munk A.C."/>
            <person name="Detter J.C."/>
            <person name="Han C."/>
            <person name="Tapia R."/>
            <person name="Larimer F."/>
            <person name="Land M."/>
            <person name="Hauser L."/>
            <person name="Kyrpides N."/>
            <person name="Ivanova N."/>
            <person name="Emerson D."/>
            <person name="Woyke T."/>
        </authorList>
    </citation>
    <scope>NUCLEOTIDE SEQUENCE [LARGE SCALE GENOMIC DNA]</scope>
    <source>
        <strain evidence="1 2">ES-1</strain>
    </source>
</reference>
<gene>
    <name evidence="1" type="ordered locus">Slit_1113</name>
</gene>
<name>D5CQW5_SIDLE</name>
<dbReference type="EMBL" id="CP001965">
    <property type="protein sequence ID" value="ADE11351.1"/>
    <property type="molecule type" value="Genomic_DNA"/>
</dbReference>
<dbReference type="AlphaFoldDB" id="D5CQW5"/>
<dbReference type="RefSeq" id="WP_013029249.1">
    <property type="nucleotide sequence ID" value="NC_013959.1"/>
</dbReference>
<evidence type="ECO:0008006" key="3">
    <source>
        <dbReference type="Google" id="ProtNLM"/>
    </source>
</evidence>
<dbReference type="eggNOG" id="ENOG502ZC6N">
    <property type="taxonomic scope" value="Bacteria"/>
</dbReference>
<evidence type="ECO:0000313" key="1">
    <source>
        <dbReference type="EMBL" id="ADE11351.1"/>
    </source>
</evidence>
<protein>
    <recommendedName>
        <fullName evidence="3">DUF4272 domain-containing protein</fullName>
    </recommendedName>
</protein>
<proteinExistence type="predicted"/>
<dbReference type="Proteomes" id="UP000001625">
    <property type="component" value="Chromosome"/>
</dbReference>
<dbReference type="OrthoDB" id="4399984at2"/>
<dbReference type="KEGG" id="slt:Slit_1113"/>
<keyword evidence="2" id="KW-1185">Reference proteome</keyword>
<organism evidence="1 2">
    <name type="scientific">Sideroxydans lithotrophicus (strain ES-1)</name>
    <dbReference type="NCBI Taxonomy" id="580332"/>
    <lineage>
        <taxon>Bacteria</taxon>
        <taxon>Pseudomonadati</taxon>
        <taxon>Pseudomonadota</taxon>
        <taxon>Betaproteobacteria</taxon>
        <taxon>Nitrosomonadales</taxon>
        <taxon>Gallionellaceae</taxon>
        <taxon>Sideroxydans</taxon>
    </lineage>
</organism>